<dbReference type="PANTHER" id="PTHR13847">
    <property type="entry name" value="SARCOSINE DEHYDROGENASE-RELATED"/>
    <property type="match status" value="1"/>
</dbReference>
<dbReference type="Gene3D" id="3.30.9.10">
    <property type="entry name" value="D-Amino Acid Oxidase, subunit A, domain 2"/>
    <property type="match status" value="1"/>
</dbReference>
<dbReference type="GO" id="GO:0032981">
    <property type="term" value="P:mitochondrial respiratory chain complex I assembly"/>
    <property type="evidence" value="ECO:0007669"/>
    <property type="project" value="TreeGrafter"/>
</dbReference>
<proteinExistence type="predicted"/>
<name>A0A0L0D5X5_THETB</name>
<dbReference type="GO" id="GO:0005739">
    <property type="term" value="C:mitochondrion"/>
    <property type="evidence" value="ECO:0007669"/>
    <property type="project" value="GOC"/>
</dbReference>
<evidence type="ECO:0000256" key="1">
    <source>
        <dbReference type="ARBA" id="ARBA00023002"/>
    </source>
</evidence>
<dbReference type="Gene3D" id="3.50.50.60">
    <property type="entry name" value="FAD/NAD(P)-binding domain"/>
    <property type="match status" value="1"/>
</dbReference>
<dbReference type="GeneID" id="25562183"/>
<dbReference type="InterPro" id="IPR036188">
    <property type="entry name" value="FAD/NAD-bd_sf"/>
</dbReference>
<evidence type="ECO:0000259" key="4">
    <source>
        <dbReference type="Pfam" id="PF01266"/>
    </source>
</evidence>
<dbReference type="SUPFAM" id="SSF51905">
    <property type="entry name" value="FAD/NAD(P)-binding domain"/>
    <property type="match status" value="1"/>
</dbReference>
<keyword evidence="6" id="KW-1185">Reference proteome</keyword>
<dbReference type="OrthoDB" id="424974at2759"/>
<dbReference type="RefSeq" id="XP_013759422.1">
    <property type="nucleotide sequence ID" value="XM_013903968.1"/>
</dbReference>
<accession>A0A0L0D5X5</accession>
<dbReference type="InterPro" id="IPR006076">
    <property type="entry name" value="FAD-dep_OxRdtase"/>
</dbReference>
<dbReference type="OMA" id="PDHNALI"/>
<dbReference type="Pfam" id="PF01266">
    <property type="entry name" value="DAO"/>
    <property type="match status" value="1"/>
</dbReference>
<dbReference type="EMBL" id="GL349447">
    <property type="protein sequence ID" value="KNC47486.1"/>
    <property type="molecule type" value="Genomic_DNA"/>
</dbReference>
<evidence type="ECO:0000313" key="5">
    <source>
        <dbReference type="EMBL" id="KNC47486.1"/>
    </source>
</evidence>
<reference evidence="5 6" key="1">
    <citation type="submission" date="2010-05" db="EMBL/GenBank/DDBJ databases">
        <title>The Genome Sequence of Thecamonas trahens ATCC 50062.</title>
        <authorList>
            <consortium name="The Broad Institute Genome Sequencing Platform"/>
            <person name="Russ C."/>
            <person name="Cuomo C."/>
            <person name="Shea T."/>
            <person name="Young S.K."/>
            <person name="Zeng Q."/>
            <person name="Koehrsen M."/>
            <person name="Haas B."/>
            <person name="Borodovsky M."/>
            <person name="Guigo R."/>
            <person name="Alvarado L."/>
            <person name="Berlin A."/>
            <person name="Bochicchio J."/>
            <person name="Borenstein D."/>
            <person name="Chapman S."/>
            <person name="Chen Z."/>
            <person name="Freedman E."/>
            <person name="Gellesch M."/>
            <person name="Goldberg J."/>
            <person name="Griggs A."/>
            <person name="Gujja S."/>
            <person name="Heilman E."/>
            <person name="Heiman D."/>
            <person name="Hepburn T."/>
            <person name="Howarth C."/>
            <person name="Jen D."/>
            <person name="Larson L."/>
            <person name="Mehta T."/>
            <person name="Park D."/>
            <person name="Pearson M."/>
            <person name="Roberts A."/>
            <person name="Saif S."/>
            <person name="Shenoy N."/>
            <person name="Sisk P."/>
            <person name="Stolte C."/>
            <person name="Sykes S."/>
            <person name="Thomson T."/>
            <person name="Walk T."/>
            <person name="White J."/>
            <person name="Yandava C."/>
            <person name="Burger G."/>
            <person name="Gray M.W."/>
            <person name="Holland P.W.H."/>
            <person name="King N."/>
            <person name="Lang F.B.F."/>
            <person name="Roger A.J."/>
            <person name="Ruiz-Trillo I."/>
            <person name="Lander E."/>
            <person name="Nusbaum C."/>
        </authorList>
    </citation>
    <scope>NUCLEOTIDE SEQUENCE [LARGE SCALE GENOMIC DNA]</scope>
    <source>
        <strain evidence="5 6">ATCC 50062</strain>
    </source>
</reference>
<comment type="function">
    <text evidence="3">Required for the assembly of the mitochondrial membrane respiratory chain NADH dehydrogenase (Complex I). Involved in mid-late stages of complex I assembly.</text>
</comment>
<evidence type="ECO:0000256" key="3">
    <source>
        <dbReference type="ARBA" id="ARBA00046185"/>
    </source>
</evidence>
<dbReference type="GO" id="GO:0016491">
    <property type="term" value="F:oxidoreductase activity"/>
    <property type="evidence" value="ECO:0007669"/>
    <property type="project" value="UniProtKB-KW"/>
</dbReference>
<dbReference type="PANTHER" id="PTHR13847:SF287">
    <property type="entry name" value="FAD-DEPENDENT OXIDOREDUCTASE DOMAIN-CONTAINING PROTEIN 1"/>
    <property type="match status" value="1"/>
</dbReference>
<keyword evidence="1" id="KW-0560">Oxidoreductase</keyword>
<dbReference type="eggNOG" id="KOG2853">
    <property type="taxonomic scope" value="Eukaryota"/>
</dbReference>
<protein>
    <recommendedName>
        <fullName evidence="2">FAD-dependent oxidoreductase domain-containing protein 1</fullName>
    </recommendedName>
</protein>
<dbReference type="AlphaFoldDB" id="A0A0L0D5X5"/>
<gene>
    <name evidence="5" type="ORF">AMSG_02503</name>
</gene>
<evidence type="ECO:0000313" key="6">
    <source>
        <dbReference type="Proteomes" id="UP000054408"/>
    </source>
</evidence>
<sequence>MWNWTRRNAGILVRNRSLSCIPTARGMCVLPASAPAAFDVAIVGGGVSGASTAYHLAAADPSLTVAVFEQDPCYSRASSSLSAASIRHQYSTSLNVAISLFGSDFLRRAATTLAVDGCDPPNIGFVERGYLFLAGESGRSVLEENHAIQIAAGAKPTLLDPAGVAAAWPWMRAHDVAAASLGGPGEGWFDAYSLLMAYRNKARSLGVSFVADEVVKARRGADGGVAELTTVSGAALQVGTVVNAAGGWAHRVAQMCGASLPTRPHTRCVFVFETETNTAADCPMLIDRTGVWARPEGTKTFICGVSPPADRDPVVDVTDDLAFDVDYALFDDIIWPALANRAEVFEAIKVVHAWAGVYNMNPFDHNAILGYDPDVSNLIHAAGFSGHGLQQSPAVGRGLSELIIHGSYQTLDLSPFDYSRLLTDDPIVERNVV</sequence>
<dbReference type="Proteomes" id="UP000054408">
    <property type="component" value="Unassembled WGS sequence"/>
</dbReference>
<evidence type="ECO:0000256" key="2">
    <source>
        <dbReference type="ARBA" id="ARBA00039785"/>
    </source>
</evidence>
<feature type="domain" description="FAD dependent oxidoreductase" evidence="4">
    <location>
        <begin position="39"/>
        <end position="402"/>
    </location>
</feature>
<organism evidence="5 6">
    <name type="scientific">Thecamonas trahens ATCC 50062</name>
    <dbReference type="NCBI Taxonomy" id="461836"/>
    <lineage>
        <taxon>Eukaryota</taxon>
        <taxon>Apusozoa</taxon>
        <taxon>Apusomonadida</taxon>
        <taxon>Apusomonadidae</taxon>
        <taxon>Thecamonas</taxon>
    </lineage>
</organism>